<dbReference type="InterPro" id="IPR027482">
    <property type="entry name" value="Sec1-like_dom2"/>
</dbReference>
<dbReference type="InterPro" id="IPR001619">
    <property type="entry name" value="Sec1-like"/>
</dbReference>
<dbReference type="STRING" id="121224.E0W3Q6"/>
<dbReference type="EMBL" id="DS235882">
    <property type="protein sequence ID" value="EEB20262.1"/>
    <property type="molecule type" value="Genomic_DNA"/>
</dbReference>
<dbReference type="CTD" id="8237141"/>
<name>E0W3Q6_PEDHC</name>
<dbReference type="EnsemblMetazoa" id="PHUM608030-RA">
    <property type="protein sequence ID" value="PHUM608030-PA"/>
    <property type="gene ID" value="PHUM608030"/>
</dbReference>
<dbReference type="GeneID" id="8237141"/>
<comment type="subcellular location">
    <subcellularLocation>
        <location evidence="1">Endomembrane system</location>
        <topology evidence="1">Peripheral membrane protein</topology>
    </subcellularLocation>
</comment>
<reference evidence="5" key="3">
    <citation type="submission" date="2021-02" db="UniProtKB">
        <authorList>
            <consortium name="EnsemblMetazoa"/>
        </authorList>
    </citation>
    <scope>IDENTIFICATION</scope>
    <source>
        <strain evidence="5">USDA</strain>
    </source>
</reference>
<evidence type="ECO:0000313" key="6">
    <source>
        <dbReference type="Proteomes" id="UP000009046"/>
    </source>
</evidence>
<evidence type="ECO:0000313" key="5">
    <source>
        <dbReference type="EnsemblMetazoa" id="PHUM608030-PA"/>
    </source>
</evidence>
<proteinExistence type="inferred from homology"/>
<dbReference type="Gene3D" id="3.40.50.1910">
    <property type="match status" value="2"/>
</dbReference>
<keyword evidence="3" id="KW-0472">Membrane</keyword>
<accession>E0W3Q6</accession>
<dbReference type="KEGG" id="phu:Phum_PHUM608030"/>
<dbReference type="InParanoid" id="E0W3Q6"/>
<dbReference type="OMA" id="EFHIFFV"/>
<dbReference type="Gene3D" id="3.40.50.2060">
    <property type="match status" value="1"/>
</dbReference>
<dbReference type="SUPFAM" id="SSF56815">
    <property type="entry name" value="Sec1/munc18-like (SM) proteins"/>
    <property type="match status" value="1"/>
</dbReference>
<dbReference type="AlphaFoldDB" id="E0W3Q6"/>
<dbReference type="PANTHER" id="PTHR11679">
    <property type="entry name" value="VESICLE PROTEIN SORTING-ASSOCIATED"/>
    <property type="match status" value="1"/>
</dbReference>
<dbReference type="GO" id="GO:0012505">
    <property type="term" value="C:endomembrane system"/>
    <property type="evidence" value="ECO:0007669"/>
    <property type="project" value="UniProtKB-SubCell"/>
</dbReference>
<dbReference type="OrthoDB" id="10262287at2759"/>
<dbReference type="InterPro" id="IPR036045">
    <property type="entry name" value="Sec1-like_sf"/>
</dbReference>
<dbReference type="RefSeq" id="XP_002433000.1">
    <property type="nucleotide sequence ID" value="XM_002432955.1"/>
</dbReference>
<dbReference type="PIRSF" id="PIRSF005715">
    <property type="entry name" value="VPS45_Sec1"/>
    <property type="match status" value="1"/>
</dbReference>
<reference evidence="4" key="1">
    <citation type="submission" date="2007-04" db="EMBL/GenBank/DDBJ databases">
        <title>Annotation of Pediculus humanus corporis strain USDA.</title>
        <authorList>
            <person name="Kirkness E."/>
            <person name="Hannick L."/>
            <person name="Hass B."/>
            <person name="Bruggner R."/>
            <person name="Lawson D."/>
            <person name="Bidwell S."/>
            <person name="Joardar V."/>
            <person name="Caler E."/>
            <person name="Walenz B."/>
            <person name="Inman J."/>
            <person name="Schobel S."/>
            <person name="Galinsky K."/>
            <person name="Amedeo P."/>
            <person name="Strausberg R."/>
        </authorList>
    </citation>
    <scope>NUCLEOTIDE SEQUENCE</scope>
    <source>
        <strain evidence="4">USDA</strain>
    </source>
</reference>
<organism>
    <name type="scientific">Pediculus humanus subsp. corporis</name>
    <name type="common">Body louse</name>
    <dbReference type="NCBI Taxonomy" id="121224"/>
    <lineage>
        <taxon>Eukaryota</taxon>
        <taxon>Metazoa</taxon>
        <taxon>Ecdysozoa</taxon>
        <taxon>Arthropoda</taxon>
        <taxon>Hexapoda</taxon>
        <taxon>Insecta</taxon>
        <taxon>Pterygota</taxon>
        <taxon>Neoptera</taxon>
        <taxon>Paraneoptera</taxon>
        <taxon>Psocodea</taxon>
        <taxon>Troctomorpha</taxon>
        <taxon>Phthiraptera</taxon>
        <taxon>Anoplura</taxon>
        <taxon>Pediculidae</taxon>
        <taxon>Pediculus</taxon>
    </lineage>
</organism>
<dbReference type="eggNOG" id="KOG1302">
    <property type="taxonomic scope" value="Eukaryota"/>
</dbReference>
<dbReference type="GO" id="GO:0016192">
    <property type="term" value="P:vesicle-mediated transport"/>
    <property type="evidence" value="ECO:0007669"/>
    <property type="project" value="InterPro"/>
</dbReference>
<dbReference type="EMBL" id="AAZO01007430">
    <property type="status" value="NOT_ANNOTATED_CDS"/>
    <property type="molecule type" value="Genomic_DNA"/>
</dbReference>
<dbReference type="Gene3D" id="1.25.40.850">
    <property type="match status" value="1"/>
</dbReference>
<comment type="similarity">
    <text evidence="2">Belongs to the STXBP/unc-18/SEC1 family.</text>
</comment>
<evidence type="ECO:0000256" key="2">
    <source>
        <dbReference type="ARBA" id="ARBA00009884"/>
    </source>
</evidence>
<evidence type="ECO:0000256" key="1">
    <source>
        <dbReference type="ARBA" id="ARBA00004184"/>
    </source>
</evidence>
<keyword evidence="6" id="KW-1185">Reference proteome</keyword>
<dbReference type="InterPro" id="IPR043154">
    <property type="entry name" value="Sec-1-like_dom1"/>
</dbReference>
<reference evidence="4" key="2">
    <citation type="submission" date="2007-04" db="EMBL/GenBank/DDBJ databases">
        <title>The genome of the human body louse.</title>
        <authorList>
            <consortium name="The Human Body Louse Genome Consortium"/>
            <person name="Kirkness E."/>
            <person name="Walenz B."/>
            <person name="Hass B."/>
            <person name="Bruggner R."/>
            <person name="Strausberg R."/>
        </authorList>
    </citation>
    <scope>NUCLEOTIDE SEQUENCE</scope>
    <source>
        <strain evidence="4">USDA</strain>
    </source>
</reference>
<dbReference type="VEuPathDB" id="VectorBase:PHUM608030"/>
<dbReference type="FunFam" id="1.25.40.850:FF:000002">
    <property type="entry name" value="Vacuolar protein sorting-associated protein 33A"/>
    <property type="match status" value="1"/>
</dbReference>
<dbReference type="HOGENOM" id="CLU_016678_3_0_1"/>
<evidence type="ECO:0000256" key="3">
    <source>
        <dbReference type="ARBA" id="ARBA00023136"/>
    </source>
</evidence>
<protein>
    <submittedName>
        <fullName evidence="4 5">Vacuolar protein sorting 33A, putative</fullName>
    </submittedName>
</protein>
<evidence type="ECO:0000313" key="4">
    <source>
        <dbReference type="EMBL" id="EEB20262.1"/>
    </source>
</evidence>
<dbReference type="Proteomes" id="UP000009046">
    <property type="component" value="Unassembled WGS sequence"/>
</dbReference>
<dbReference type="Pfam" id="PF00995">
    <property type="entry name" value="Sec1"/>
    <property type="match status" value="1"/>
</dbReference>
<sequence length="607" mass="68967">MSAHLTTGKINIGQIQELARNKLFTLLDKCDSTKALMWDETLAGPVGLITEYRLLTEHNVNNMFPLKPNFIPRINEKNVIFIVRPSLPLMDIIADYIHGICKEERNKSIRKDFYIFFVPHKSFLCENRLISRGVFGNCTIEEFDIELFPFDNDLLSMENEYAFKELVLENDPTCLYEVAKTLMTIQMEYGIIPQVSGKGHAAKNVWNLMNKMLKEQTSKGCKKLFSQISQIDHLLLIDRSVDLITPMATQLTYEGLIDELFGINNTTAQFPSERFMKTENEPEVLTAIKKQIILNSNDELFADIRDKHFNAVGHVLSRKAKHISAMYDVKPGESVEQMSRFVMQLPQLKNSKRLLAIHTTIAELIKEKTDVPEFLDSLQVEQELLSGMETDKIHSFIEDCIAKKQPLQHVLRLMCLQSLANSGLKPKVLEHYKREIVQTYGFQHLLTLNNLEKAGLLQHQQSSRPYTILRKMLRLTVEDGSEVEPVDISYVHSIYAPISVRLAQHLVKQGGWKSIQDVLGVLPGPTIEGTQVIPTGHTRRGSKGSLSSQVQGDNTRVILVFFIGGCTFAEISALRFLSQQEELNVEFVIATTKLINGNSFLKTIMET</sequence>
<dbReference type="FunFam" id="3.40.50.1910:FF:000005">
    <property type="entry name" value="vacuolar protein sorting-associated protein 33A isoform X1"/>
    <property type="match status" value="1"/>
</dbReference>
<dbReference type="InterPro" id="IPR043155">
    <property type="entry name" value="VPS33_dom3b"/>
</dbReference>
<gene>
    <name evidence="5" type="primary">8237141</name>
    <name evidence="4" type="ORF">Phum_PHUM608030</name>
</gene>
<dbReference type="FunCoup" id="E0W3Q6">
    <property type="interactions" value="1992"/>
</dbReference>